<sequence length="196" mass="21643">MQLLLVPGRKCSQSIGNSPPVLDFIGICEPPWRVFGPCGQQPIHLAADADMWQETRSYSQPLPGCESSDSHLWITLWICIHAFDPHVFFMVPQIGSSVRLVVGCLDMPGRREWLEAKREPVVALGPPRTAGTIPRSGLWNTRTEKLGPSTTSQSSDVSRRQWTLLIAIADSAGQVTVNWPKGWLSLVGRFSPDGSR</sequence>
<organism evidence="2 3">
    <name type="scientific">Paenarthrobacter ilicis</name>
    <dbReference type="NCBI Taxonomy" id="43665"/>
    <lineage>
        <taxon>Bacteria</taxon>
        <taxon>Bacillati</taxon>
        <taxon>Actinomycetota</taxon>
        <taxon>Actinomycetes</taxon>
        <taxon>Micrococcales</taxon>
        <taxon>Micrococcaceae</taxon>
        <taxon>Paenarthrobacter</taxon>
    </lineage>
</organism>
<comment type="caution">
    <text evidence="2">The sequence shown here is derived from an EMBL/GenBank/DDBJ whole genome shotgun (WGS) entry which is preliminary data.</text>
</comment>
<evidence type="ECO:0000256" key="1">
    <source>
        <dbReference type="SAM" id="MobiDB-lite"/>
    </source>
</evidence>
<name>A0ABX0TPE9_9MICC</name>
<gene>
    <name evidence="2" type="ORF">FHR86_003045</name>
</gene>
<protein>
    <submittedName>
        <fullName evidence="2">Uncharacterized protein</fullName>
    </submittedName>
</protein>
<keyword evidence="3" id="KW-1185">Reference proteome</keyword>
<feature type="region of interest" description="Disordered" evidence="1">
    <location>
        <begin position="133"/>
        <end position="154"/>
    </location>
</feature>
<evidence type="ECO:0000313" key="3">
    <source>
        <dbReference type="Proteomes" id="UP000802392"/>
    </source>
</evidence>
<dbReference type="Proteomes" id="UP000802392">
    <property type="component" value="Unassembled WGS sequence"/>
</dbReference>
<reference evidence="2 3" key="1">
    <citation type="submission" date="2020-03" db="EMBL/GenBank/DDBJ databases">
        <title>Genomic Encyclopedia of Type Strains, Phase III (KMG-III): the genomes of soil and plant-associated and newly described type strains.</title>
        <authorList>
            <person name="Whitman W."/>
        </authorList>
    </citation>
    <scope>NUCLEOTIDE SEQUENCE [LARGE SCALE GENOMIC DNA]</scope>
    <source>
        <strain evidence="2 3">CECT 4207</strain>
    </source>
</reference>
<accession>A0ABX0TPE9</accession>
<evidence type="ECO:0000313" key="2">
    <source>
        <dbReference type="EMBL" id="NIJ02701.1"/>
    </source>
</evidence>
<proteinExistence type="predicted"/>
<dbReference type="EMBL" id="JAAOZD010000006">
    <property type="protein sequence ID" value="NIJ02701.1"/>
    <property type="molecule type" value="Genomic_DNA"/>
</dbReference>